<dbReference type="Proteomes" id="UP001596425">
    <property type="component" value="Unassembled WGS sequence"/>
</dbReference>
<dbReference type="InterPro" id="IPR009081">
    <property type="entry name" value="PP-bd_ACP"/>
</dbReference>
<dbReference type="InterPro" id="IPR001242">
    <property type="entry name" value="Condensation_dom"/>
</dbReference>
<dbReference type="PANTHER" id="PTHR45527">
    <property type="entry name" value="NONRIBOSOMAL PEPTIDE SYNTHETASE"/>
    <property type="match status" value="1"/>
</dbReference>
<dbReference type="PROSITE" id="PS00012">
    <property type="entry name" value="PHOSPHOPANTETHEINE"/>
    <property type="match status" value="1"/>
</dbReference>
<evidence type="ECO:0000256" key="2">
    <source>
        <dbReference type="ARBA" id="ARBA00022450"/>
    </source>
</evidence>
<dbReference type="EMBL" id="JBHSVR010000001">
    <property type="protein sequence ID" value="MFC6632696.1"/>
    <property type="molecule type" value="Genomic_DNA"/>
</dbReference>
<proteinExistence type="predicted"/>
<dbReference type="PANTHER" id="PTHR45527:SF1">
    <property type="entry name" value="FATTY ACID SYNTHASE"/>
    <property type="match status" value="1"/>
</dbReference>
<dbReference type="PROSITE" id="PS00455">
    <property type="entry name" value="AMP_BINDING"/>
    <property type="match status" value="1"/>
</dbReference>
<dbReference type="InterPro" id="IPR006162">
    <property type="entry name" value="Ppantetheine_attach_site"/>
</dbReference>
<dbReference type="Gene3D" id="3.30.559.10">
    <property type="entry name" value="Chloramphenicol acetyltransferase-like domain"/>
    <property type="match status" value="1"/>
</dbReference>
<dbReference type="InterPro" id="IPR042099">
    <property type="entry name" value="ANL_N_sf"/>
</dbReference>
<dbReference type="InterPro" id="IPR025110">
    <property type="entry name" value="AMP-bd_C"/>
</dbReference>
<dbReference type="SUPFAM" id="SSF47336">
    <property type="entry name" value="ACP-like"/>
    <property type="match status" value="1"/>
</dbReference>
<dbReference type="SMART" id="SM00823">
    <property type="entry name" value="PKS_PP"/>
    <property type="match status" value="1"/>
</dbReference>
<dbReference type="InterPro" id="IPR020845">
    <property type="entry name" value="AMP-binding_CS"/>
</dbReference>
<protein>
    <submittedName>
        <fullName evidence="5">Amino acid adenylation domain-containing protein</fullName>
    </submittedName>
</protein>
<dbReference type="Gene3D" id="3.30.559.30">
    <property type="entry name" value="Nonribosomal peptide synthetase, condensation domain"/>
    <property type="match status" value="1"/>
</dbReference>
<keyword evidence="6" id="KW-1185">Reference proteome</keyword>
<dbReference type="InterPro" id="IPR010071">
    <property type="entry name" value="AA_adenyl_dom"/>
</dbReference>
<dbReference type="NCBIfam" id="TIGR01733">
    <property type="entry name" value="AA-adenyl-dom"/>
    <property type="match status" value="1"/>
</dbReference>
<sequence length="1032" mass="109890">MEAAIENLSHSSPLGPEQRARLACWGGEARAERAILVMEIELEAGLPAARLRSAVEQAVREHRILAATLCRQPGFRGLRLRAGGASAPLHWCEVGSLQAARARAVEPLDLDGGQLLRALFAAEEGGGARLLLAVSALVADSGSLAALAAQIGECLDGADRGDSRARFQYGQYLQWRAELEADADAPAGRDYWARRLRDLDALAAPRLVYRRDCPPAGTYLHLRGQLDAAAMARIHQQAERAGTTAEVLLQTAWWLLLARLSGNFRFTAGWLHDCRQDYELMQGAVGVFEKLLPVSVAGGEEESFAQWLARAATMAAAHIEAQEYCPLEPTETGGHNAVGFAYREAPSRAGSEWGQSGLRSVALPGAAPGFELALELEVTAEGAGLCLCADSALYPQAAIEHLLEQYITQLLGALERPHSAVADLPWMGEAELRRRGPGWCGAELDLGPRSIGGHIARWARQTPDAPAVACGDLCLSYRELDARASRLAHWMRARGVTPGALVALELPRSPDLVAAMLATWRVGAAYLPLDPGWPQARREQVLADAEPALVVAAAPVHLDTFPNRPLGHRPQPQDPAYVLYTSGSTGRPKGVEIGQRQLLNYAAAASAEMALADCRRWGLVTPPTTDLGNTALFGALFNGACLAIATEEEVRDGAAFAGFVARHQIDALKMVPSHLEALLECDAPKLPRTLVLGGEAAPRGLLARIAQLAPECVIYNHYGPTETTVGVVVHRVYPSDYPGEPLPEAQPLSRVLGNNRVYLLDRKLRPVPTGAQGEVYIGGAQLCRGYLNGAGDDSAFVGDPWRAGQRLYRSGDLAWALPRGLRLAGRADHQVKIRGFRVEPAEVEAALLDLPGVRQAAVIARDAAGAAELAAFVVTDGGEMPRREQLADRLPAQMLPAQLVAVADLPRLPSGKIDRRALAELAAAGQGAAAEMSPAEAGGAEPATELEAALCAFMAALLGRERLAADADFFESGGHSLLVIRLVARIRKVFLIEVEPGLVFEHASPQALARALCAAGDAAALEQLAAAQGAQI</sequence>
<evidence type="ECO:0000256" key="1">
    <source>
        <dbReference type="ARBA" id="ARBA00001957"/>
    </source>
</evidence>
<dbReference type="Gene3D" id="3.30.300.30">
    <property type="match status" value="1"/>
</dbReference>
<evidence type="ECO:0000256" key="3">
    <source>
        <dbReference type="ARBA" id="ARBA00022553"/>
    </source>
</evidence>
<accession>A0ABW1YJK4</accession>
<comment type="cofactor">
    <cofactor evidence="1">
        <name>pantetheine 4'-phosphate</name>
        <dbReference type="ChEBI" id="CHEBI:47942"/>
    </cofactor>
</comment>
<organism evidence="5 6">
    <name type="scientific">Microbulbifer taiwanensis</name>
    <dbReference type="NCBI Taxonomy" id="986746"/>
    <lineage>
        <taxon>Bacteria</taxon>
        <taxon>Pseudomonadati</taxon>
        <taxon>Pseudomonadota</taxon>
        <taxon>Gammaproteobacteria</taxon>
        <taxon>Cellvibrionales</taxon>
        <taxon>Microbulbiferaceae</taxon>
        <taxon>Microbulbifer</taxon>
    </lineage>
</organism>
<keyword evidence="2" id="KW-0596">Phosphopantetheine</keyword>
<dbReference type="InterPro" id="IPR023213">
    <property type="entry name" value="CAT-like_dom_sf"/>
</dbReference>
<evidence type="ECO:0000259" key="4">
    <source>
        <dbReference type="PROSITE" id="PS50075"/>
    </source>
</evidence>
<dbReference type="RefSeq" id="WP_193191968.1">
    <property type="nucleotide sequence ID" value="NZ_JACZFR010000025.1"/>
</dbReference>
<dbReference type="Gene3D" id="3.40.50.12780">
    <property type="entry name" value="N-terminal domain of ligase-like"/>
    <property type="match status" value="1"/>
</dbReference>
<dbReference type="Pfam" id="PF13193">
    <property type="entry name" value="AMP-binding_C"/>
    <property type="match status" value="1"/>
</dbReference>
<feature type="domain" description="Carrier" evidence="4">
    <location>
        <begin position="941"/>
        <end position="1016"/>
    </location>
</feature>
<gene>
    <name evidence="5" type="ORF">ACFQBM_05365</name>
</gene>
<dbReference type="InterPro" id="IPR000873">
    <property type="entry name" value="AMP-dep_synth/lig_dom"/>
</dbReference>
<reference evidence="6" key="1">
    <citation type="journal article" date="2019" name="Int. J. Syst. Evol. Microbiol.">
        <title>The Global Catalogue of Microorganisms (GCM) 10K type strain sequencing project: providing services to taxonomists for standard genome sequencing and annotation.</title>
        <authorList>
            <consortium name="The Broad Institute Genomics Platform"/>
            <consortium name="The Broad Institute Genome Sequencing Center for Infectious Disease"/>
            <person name="Wu L."/>
            <person name="Ma J."/>
        </authorList>
    </citation>
    <scope>NUCLEOTIDE SEQUENCE [LARGE SCALE GENOMIC DNA]</scope>
    <source>
        <strain evidence="6">CGMCC 1.13718</strain>
    </source>
</reference>
<dbReference type="Pfam" id="PF00550">
    <property type="entry name" value="PP-binding"/>
    <property type="match status" value="1"/>
</dbReference>
<dbReference type="PROSITE" id="PS50075">
    <property type="entry name" value="CARRIER"/>
    <property type="match status" value="1"/>
</dbReference>
<name>A0ABW1YJK4_9GAMM</name>
<dbReference type="SUPFAM" id="SSF52777">
    <property type="entry name" value="CoA-dependent acyltransferases"/>
    <property type="match status" value="2"/>
</dbReference>
<dbReference type="InterPro" id="IPR045851">
    <property type="entry name" value="AMP-bd_C_sf"/>
</dbReference>
<dbReference type="InterPro" id="IPR036736">
    <property type="entry name" value="ACP-like_sf"/>
</dbReference>
<dbReference type="InterPro" id="IPR020806">
    <property type="entry name" value="PKS_PP-bd"/>
</dbReference>
<comment type="caution">
    <text evidence="5">The sequence shown here is derived from an EMBL/GenBank/DDBJ whole genome shotgun (WGS) entry which is preliminary data.</text>
</comment>
<dbReference type="SUPFAM" id="SSF56801">
    <property type="entry name" value="Acetyl-CoA synthetase-like"/>
    <property type="match status" value="1"/>
</dbReference>
<evidence type="ECO:0000313" key="6">
    <source>
        <dbReference type="Proteomes" id="UP001596425"/>
    </source>
</evidence>
<dbReference type="CDD" id="cd05930">
    <property type="entry name" value="A_NRPS"/>
    <property type="match status" value="1"/>
</dbReference>
<dbReference type="Gene3D" id="3.40.50.1820">
    <property type="entry name" value="alpha/beta hydrolase"/>
    <property type="match status" value="1"/>
</dbReference>
<keyword evidence="3" id="KW-0597">Phosphoprotein</keyword>
<dbReference type="Pfam" id="PF00501">
    <property type="entry name" value="AMP-binding"/>
    <property type="match status" value="2"/>
</dbReference>
<dbReference type="InterPro" id="IPR029058">
    <property type="entry name" value="AB_hydrolase_fold"/>
</dbReference>
<evidence type="ECO:0000313" key="5">
    <source>
        <dbReference type="EMBL" id="MFC6632696.1"/>
    </source>
</evidence>
<dbReference type="Pfam" id="PF00668">
    <property type="entry name" value="Condensation"/>
    <property type="match status" value="1"/>
</dbReference>